<evidence type="ECO:0000313" key="3">
    <source>
        <dbReference type="Proteomes" id="UP001189429"/>
    </source>
</evidence>
<dbReference type="Proteomes" id="UP001189429">
    <property type="component" value="Unassembled WGS sequence"/>
</dbReference>
<dbReference type="EMBL" id="CAUYUJ010015982">
    <property type="protein sequence ID" value="CAK0860451.1"/>
    <property type="molecule type" value="Genomic_DNA"/>
</dbReference>
<dbReference type="PROSITE" id="PS51318">
    <property type="entry name" value="TAT"/>
    <property type="match status" value="1"/>
</dbReference>
<comment type="caution">
    <text evidence="2">The sequence shown here is derived from an EMBL/GenBank/DDBJ whole genome shotgun (WGS) entry which is preliminary data.</text>
</comment>
<evidence type="ECO:0000256" key="1">
    <source>
        <dbReference type="SAM" id="MobiDB-lite"/>
    </source>
</evidence>
<organism evidence="2 3">
    <name type="scientific">Prorocentrum cordatum</name>
    <dbReference type="NCBI Taxonomy" id="2364126"/>
    <lineage>
        <taxon>Eukaryota</taxon>
        <taxon>Sar</taxon>
        <taxon>Alveolata</taxon>
        <taxon>Dinophyceae</taxon>
        <taxon>Prorocentrales</taxon>
        <taxon>Prorocentraceae</taxon>
        <taxon>Prorocentrum</taxon>
    </lineage>
</organism>
<feature type="region of interest" description="Disordered" evidence="1">
    <location>
        <begin position="1"/>
        <end position="20"/>
    </location>
</feature>
<evidence type="ECO:0000313" key="2">
    <source>
        <dbReference type="EMBL" id="CAK0860451.1"/>
    </source>
</evidence>
<keyword evidence="3" id="KW-1185">Reference proteome</keyword>
<gene>
    <name evidence="2" type="ORF">PCOR1329_LOCUS49421</name>
</gene>
<accession>A0ABN9UKS6</accession>
<reference evidence="2" key="1">
    <citation type="submission" date="2023-10" db="EMBL/GenBank/DDBJ databases">
        <authorList>
            <person name="Chen Y."/>
            <person name="Shah S."/>
            <person name="Dougan E. K."/>
            <person name="Thang M."/>
            <person name="Chan C."/>
        </authorList>
    </citation>
    <scope>NUCLEOTIDE SEQUENCE [LARGE SCALE GENOMIC DNA]</scope>
</reference>
<sequence>MNAAPAGARRRRRASGWGGPRRGAALLSAAAGAACALLAGGGPSAWAAGGGGRRREVLAAGAAAGLGLGPRGALAAAFLPQDIGSTEAPTVKKKKVSADKLLESAYLISRVQEATVQQERLVTTGKFKDTQRNNIKMAIKMMLDNYKLEDCIVVASATLPADRSFQASQVGKEAVESLETAKEYFSAPLKVSGITEEQRQFIKDAMLATRTQLEHALGRPGGGQRGSNAPRAKDKFLKYLPEDVVLQARRQVEEENEANMKEFASETGETAVLNPVQLPWKKA</sequence>
<dbReference type="InterPro" id="IPR006311">
    <property type="entry name" value="TAT_signal"/>
</dbReference>
<name>A0ABN9UKS6_9DINO</name>
<proteinExistence type="predicted"/>
<protein>
    <submittedName>
        <fullName evidence="2">Uncharacterized protein</fullName>
    </submittedName>
</protein>